<sequence length="97" mass="11070">MSWTLTLASWNCSVSGQAWELASVVAIGDHRSNDLLPNEKEVVPSCCPTQSCCHPRESQARARCHPRKGQGRSRPPRRYLTRPRYRAWKSQLHCPRA</sequence>
<evidence type="ECO:0000313" key="2">
    <source>
        <dbReference type="EMBL" id="KAK4213264.1"/>
    </source>
</evidence>
<dbReference type="Proteomes" id="UP001301769">
    <property type="component" value="Unassembled WGS sequence"/>
</dbReference>
<name>A0AAN7B7L5_9PEZI</name>
<organism evidence="2 3">
    <name type="scientific">Rhypophila decipiens</name>
    <dbReference type="NCBI Taxonomy" id="261697"/>
    <lineage>
        <taxon>Eukaryota</taxon>
        <taxon>Fungi</taxon>
        <taxon>Dikarya</taxon>
        <taxon>Ascomycota</taxon>
        <taxon>Pezizomycotina</taxon>
        <taxon>Sordariomycetes</taxon>
        <taxon>Sordariomycetidae</taxon>
        <taxon>Sordariales</taxon>
        <taxon>Naviculisporaceae</taxon>
        <taxon>Rhypophila</taxon>
    </lineage>
</organism>
<comment type="caution">
    <text evidence="2">The sequence shown here is derived from an EMBL/GenBank/DDBJ whole genome shotgun (WGS) entry which is preliminary data.</text>
</comment>
<evidence type="ECO:0008006" key="4">
    <source>
        <dbReference type="Google" id="ProtNLM"/>
    </source>
</evidence>
<feature type="signal peptide" evidence="1">
    <location>
        <begin position="1"/>
        <end position="16"/>
    </location>
</feature>
<evidence type="ECO:0000313" key="3">
    <source>
        <dbReference type="Proteomes" id="UP001301769"/>
    </source>
</evidence>
<accession>A0AAN7B7L5</accession>
<keyword evidence="3" id="KW-1185">Reference proteome</keyword>
<reference evidence="2" key="2">
    <citation type="submission" date="2023-05" db="EMBL/GenBank/DDBJ databases">
        <authorList>
            <consortium name="Lawrence Berkeley National Laboratory"/>
            <person name="Steindorff A."/>
            <person name="Hensen N."/>
            <person name="Bonometti L."/>
            <person name="Westerberg I."/>
            <person name="Brannstrom I.O."/>
            <person name="Guillou S."/>
            <person name="Cros-Aarteil S."/>
            <person name="Calhoun S."/>
            <person name="Haridas S."/>
            <person name="Kuo A."/>
            <person name="Mondo S."/>
            <person name="Pangilinan J."/>
            <person name="Riley R."/>
            <person name="Labutti K."/>
            <person name="Andreopoulos B."/>
            <person name="Lipzen A."/>
            <person name="Chen C."/>
            <person name="Yanf M."/>
            <person name="Daum C."/>
            <person name="Ng V."/>
            <person name="Clum A."/>
            <person name="Ohm R."/>
            <person name="Martin F."/>
            <person name="Silar P."/>
            <person name="Natvig D."/>
            <person name="Lalanne C."/>
            <person name="Gautier V."/>
            <person name="Ament-Velasquez S.L."/>
            <person name="Kruys A."/>
            <person name="Hutchinson M.I."/>
            <person name="Powell A.J."/>
            <person name="Barry K."/>
            <person name="Miller A.N."/>
            <person name="Grigoriev I.V."/>
            <person name="Debuchy R."/>
            <person name="Gladieux P."/>
            <person name="Thoren M.H."/>
            <person name="Johannesson H."/>
        </authorList>
    </citation>
    <scope>NUCLEOTIDE SEQUENCE</scope>
    <source>
        <strain evidence="2">PSN293</strain>
    </source>
</reference>
<feature type="chain" id="PRO_5042869553" description="Secreted protein" evidence="1">
    <location>
        <begin position="17"/>
        <end position="97"/>
    </location>
</feature>
<dbReference type="EMBL" id="MU858112">
    <property type="protein sequence ID" value="KAK4213264.1"/>
    <property type="molecule type" value="Genomic_DNA"/>
</dbReference>
<protein>
    <recommendedName>
        <fullName evidence="4">Secreted protein</fullName>
    </recommendedName>
</protein>
<proteinExistence type="predicted"/>
<dbReference type="AlphaFoldDB" id="A0AAN7B7L5"/>
<evidence type="ECO:0000256" key="1">
    <source>
        <dbReference type="SAM" id="SignalP"/>
    </source>
</evidence>
<reference evidence="2" key="1">
    <citation type="journal article" date="2023" name="Mol. Phylogenet. Evol.">
        <title>Genome-scale phylogeny and comparative genomics of the fungal order Sordariales.</title>
        <authorList>
            <person name="Hensen N."/>
            <person name="Bonometti L."/>
            <person name="Westerberg I."/>
            <person name="Brannstrom I.O."/>
            <person name="Guillou S."/>
            <person name="Cros-Aarteil S."/>
            <person name="Calhoun S."/>
            <person name="Haridas S."/>
            <person name="Kuo A."/>
            <person name="Mondo S."/>
            <person name="Pangilinan J."/>
            <person name="Riley R."/>
            <person name="LaButti K."/>
            <person name="Andreopoulos B."/>
            <person name="Lipzen A."/>
            <person name="Chen C."/>
            <person name="Yan M."/>
            <person name="Daum C."/>
            <person name="Ng V."/>
            <person name="Clum A."/>
            <person name="Steindorff A."/>
            <person name="Ohm R.A."/>
            <person name="Martin F."/>
            <person name="Silar P."/>
            <person name="Natvig D.O."/>
            <person name="Lalanne C."/>
            <person name="Gautier V."/>
            <person name="Ament-Velasquez S.L."/>
            <person name="Kruys A."/>
            <person name="Hutchinson M.I."/>
            <person name="Powell A.J."/>
            <person name="Barry K."/>
            <person name="Miller A.N."/>
            <person name="Grigoriev I.V."/>
            <person name="Debuchy R."/>
            <person name="Gladieux P."/>
            <person name="Hiltunen Thoren M."/>
            <person name="Johannesson H."/>
        </authorList>
    </citation>
    <scope>NUCLEOTIDE SEQUENCE</scope>
    <source>
        <strain evidence="2">PSN293</strain>
    </source>
</reference>
<gene>
    <name evidence="2" type="ORF">QBC37DRAFT_175826</name>
</gene>
<keyword evidence="1" id="KW-0732">Signal</keyword>